<name>A0AAN7HMA4_9PEZI</name>
<comment type="subunit">
    <text evidence="1">Component of the NuA4 histone acetyltransferase complex.</text>
</comment>
<feature type="region of interest" description="Disordered" evidence="2">
    <location>
        <begin position="470"/>
        <end position="498"/>
    </location>
</feature>
<evidence type="ECO:0000256" key="1">
    <source>
        <dbReference type="ARBA" id="ARBA00011353"/>
    </source>
</evidence>
<feature type="compositionally biased region" description="Basic residues" evidence="2">
    <location>
        <begin position="1"/>
        <end position="18"/>
    </location>
</feature>
<feature type="compositionally biased region" description="Basic and acidic residues" evidence="2">
    <location>
        <begin position="1170"/>
        <end position="1181"/>
    </location>
</feature>
<feature type="compositionally biased region" description="Polar residues" evidence="2">
    <location>
        <begin position="139"/>
        <end position="164"/>
    </location>
</feature>
<feature type="compositionally biased region" description="Polar residues" evidence="2">
    <location>
        <begin position="228"/>
        <end position="238"/>
    </location>
</feature>
<protein>
    <recommendedName>
        <fullName evidence="3">Chromo domain-containing protein</fullName>
    </recommendedName>
</protein>
<sequence length="1249" mass="137535">MTRRLPAKPTKQKRRRPVAPRPATRKPTPDEALYEIRDILDEKFVRGRLLYKVDWADNPATGERYEPTWEPAENVTEAAVADWEREKRRRQSIAPELSGSAADTDSQPALPSNSRAKRDRELWDTEEDERASKRHRQSVDSGYTSTDGGQSSWVPVQSVPQTNAKLVLEISRPPGFDPSEYLRISSPQSAPSSQPADAAASQEESSQRSTDQVSQRTIADSQDFFDSLRTQSTTQPASNPVDFEGESAHASNTEAQVSRSDFDIPSRQPEAFHHNLGHSAGLVETNIGSAIQSTAVSSLRSQLQVELPSEHSPWKEGFLTQPNFELPNSEIETQSCEIEAAFSTSPSFEPEQEQTKTSQQDFSASGANSFGSGSGIQAAQQVSRSSFHPGLLTQYSVDIDQSPVDVVPDTVPRAPKRRPPSQALDQSAPEGEKDSSPPLTPRNQIMEGSGDETPQLSALETVRRLQAQIFGPSPGDLPVEHRQELELASPSAINPPAGNFAAHLEATAVPADSSALQPPPGDHTLLGGQLEYERPPATVSPADLTTKNPLPEEEVAELPGASSKQPDVFPMGSSERDEDDSHDERNITVTLPMAASTRAKYLDTISENKSTMIQFGEVFSNSYSGVPDASLVVKIDSIFEQLLNLCDLPAYDEDLPELGKVDMMKHATNTNSKFSFVYELLQDLWDVNARILVLSQPGRVFEYLEAVISTTDCPYTLLGQEGSTEQFTTTEGTSIVLATVGQDLTKVQGIDVVIAFDHAARSAELPPTLGLEPMAPTILSLVATYSLDHIGQQLVQIEQDLDSFERRNALNVAMASAMDYLRNPDRQSTEPHEAAKTFAMYLRNPEVGLDWEPTPLPADIFEIWLSSQERTQDPRSQSQAPIGAGSRKRPLGNVDEGNIKRPRLLESQQPSRNATPARMSDLLKQTLAHHTVAGPAAQMVEVPVEQLEKLSGKIAELEARLATQNAIEAKTREHCLSLESQLRSHERTVQSLQPKFMDALRDRSAFEKQCQKAVEKTNIATERLEAQNAEIEALKEKNKLLETKLAEATDTLATSAVPEIARLAQAEKDRAEALATVEKLEKKIRVMQSEVDYSRKAYQDASNAHTELNQEHQELKRTVEEYKRRASENLRNIHQMHAQSEMAEIARQMDELHAMLENRERELERAKDELKSLKNGRRETRQSSVPHSPRTSMMSPRPSRGMGAGSRGTSPAPLSSDGPGMGGGVAAPVPGMTFFPPVANAGRWGHLRD</sequence>
<reference evidence="4" key="1">
    <citation type="journal article" date="2023" name="Mol. Phylogenet. Evol.">
        <title>Genome-scale phylogeny and comparative genomics of the fungal order Sordariales.</title>
        <authorList>
            <person name="Hensen N."/>
            <person name="Bonometti L."/>
            <person name="Westerberg I."/>
            <person name="Brannstrom I.O."/>
            <person name="Guillou S."/>
            <person name="Cros-Aarteil S."/>
            <person name="Calhoun S."/>
            <person name="Haridas S."/>
            <person name="Kuo A."/>
            <person name="Mondo S."/>
            <person name="Pangilinan J."/>
            <person name="Riley R."/>
            <person name="LaButti K."/>
            <person name="Andreopoulos B."/>
            <person name="Lipzen A."/>
            <person name="Chen C."/>
            <person name="Yan M."/>
            <person name="Daum C."/>
            <person name="Ng V."/>
            <person name="Clum A."/>
            <person name="Steindorff A."/>
            <person name="Ohm R.A."/>
            <person name="Martin F."/>
            <person name="Silar P."/>
            <person name="Natvig D.O."/>
            <person name="Lalanne C."/>
            <person name="Gautier V."/>
            <person name="Ament-Velasquez S.L."/>
            <person name="Kruys A."/>
            <person name="Hutchinson M.I."/>
            <person name="Powell A.J."/>
            <person name="Barry K."/>
            <person name="Miller A.N."/>
            <person name="Grigoriev I.V."/>
            <person name="Debuchy R."/>
            <person name="Gladieux P."/>
            <person name="Hiltunen Thoren M."/>
            <person name="Johannesson H."/>
        </authorList>
    </citation>
    <scope>NUCLEOTIDE SEQUENCE</scope>
    <source>
        <strain evidence="4">CBS 359.72</strain>
    </source>
</reference>
<feature type="compositionally biased region" description="Polar residues" evidence="2">
    <location>
        <begin position="208"/>
        <end position="220"/>
    </location>
</feature>
<reference evidence="4" key="2">
    <citation type="submission" date="2023-05" db="EMBL/GenBank/DDBJ databases">
        <authorList>
            <consortium name="Lawrence Berkeley National Laboratory"/>
            <person name="Steindorff A."/>
            <person name="Hensen N."/>
            <person name="Bonometti L."/>
            <person name="Westerberg I."/>
            <person name="Brannstrom I.O."/>
            <person name="Guillou S."/>
            <person name="Cros-Aarteil S."/>
            <person name="Calhoun S."/>
            <person name="Haridas S."/>
            <person name="Kuo A."/>
            <person name="Mondo S."/>
            <person name="Pangilinan J."/>
            <person name="Riley R."/>
            <person name="Labutti K."/>
            <person name="Andreopoulos B."/>
            <person name="Lipzen A."/>
            <person name="Chen C."/>
            <person name="Yanf M."/>
            <person name="Daum C."/>
            <person name="Ng V."/>
            <person name="Clum A."/>
            <person name="Ohm R."/>
            <person name="Martin F."/>
            <person name="Silar P."/>
            <person name="Natvig D."/>
            <person name="Lalanne C."/>
            <person name="Gautier V."/>
            <person name="Ament-Velasquez S.L."/>
            <person name="Kruys A."/>
            <person name="Hutchinson M.I."/>
            <person name="Powell A.J."/>
            <person name="Barry K."/>
            <person name="Miller A.N."/>
            <person name="Grigoriev I.V."/>
            <person name="Debuchy R."/>
            <person name="Gladieux P."/>
            <person name="Thoren M.H."/>
            <person name="Johannesson H."/>
        </authorList>
    </citation>
    <scope>NUCLEOTIDE SEQUENCE</scope>
    <source>
        <strain evidence="4">CBS 359.72</strain>
    </source>
</reference>
<dbReference type="PROSITE" id="PS50013">
    <property type="entry name" value="CHROMO_2"/>
    <property type="match status" value="1"/>
</dbReference>
<feature type="region of interest" description="Disordered" evidence="2">
    <location>
        <begin position="56"/>
        <end position="261"/>
    </location>
</feature>
<evidence type="ECO:0000313" key="5">
    <source>
        <dbReference type="Proteomes" id="UP001303647"/>
    </source>
</evidence>
<dbReference type="InterPro" id="IPR038609">
    <property type="entry name" value="HDA1_su2/3_sf"/>
</dbReference>
<feature type="region of interest" description="Disordered" evidence="2">
    <location>
        <begin position="869"/>
        <end position="917"/>
    </location>
</feature>
<feature type="region of interest" description="Disordered" evidence="2">
    <location>
        <begin position="1"/>
        <end position="31"/>
    </location>
</feature>
<dbReference type="Proteomes" id="UP001303647">
    <property type="component" value="Unassembled WGS sequence"/>
</dbReference>
<feature type="domain" description="Chromo" evidence="3">
    <location>
        <begin position="34"/>
        <end position="75"/>
    </location>
</feature>
<dbReference type="Gene3D" id="3.40.50.12360">
    <property type="match status" value="1"/>
</dbReference>
<dbReference type="Gene3D" id="2.40.50.40">
    <property type="match status" value="1"/>
</dbReference>
<proteinExistence type="predicted"/>
<feature type="compositionally biased region" description="Polar residues" evidence="2">
    <location>
        <begin position="101"/>
        <end position="114"/>
    </location>
</feature>
<dbReference type="EMBL" id="MU857614">
    <property type="protein sequence ID" value="KAK4250367.1"/>
    <property type="molecule type" value="Genomic_DNA"/>
</dbReference>
<comment type="caution">
    <text evidence="4">The sequence shown here is derived from an EMBL/GenBank/DDBJ whole genome shotgun (WGS) entry which is preliminary data.</text>
</comment>
<feature type="compositionally biased region" description="Polar residues" evidence="2">
    <location>
        <begin position="249"/>
        <end position="259"/>
    </location>
</feature>
<evidence type="ECO:0000256" key="2">
    <source>
        <dbReference type="SAM" id="MobiDB-lite"/>
    </source>
</evidence>
<feature type="compositionally biased region" description="Low complexity" evidence="2">
    <location>
        <begin position="1188"/>
        <end position="1201"/>
    </location>
</feature>
<dbReference type="CDD" id="cd00024">
    <property type="entry name" value="CD_CSD"/>
    <property type="match status" value="1"/>
</dbReference>
<feature type="region of interest" description="Disordered" evidence="2">
    <location>
        <begin position="534"/>
        <end position="585"/>
    </location>
</feature>
<feature type="region of interest" description="Disordered" evidence="2">
    <location>
        <begin position="1170"/>
        <end position="1228"/>
    </location>
</feature>
<dbReference type="SUPFAM" id="SSF54160">
    <property type="entry name" value="Chromo domain-like"/>
    <property type="match status" value="1"/>
</dbReference>
<feature type="compositionally biased region" description="Low complexity" evidence="2">
    <location>
        <begin position="185"/>
        <end position="204"/>
    </location>
</feature>
<accession>A0AAN7HMA4</accession>
<feature type="region of interest" description="Disordered" evidence="2">
    <location>
        <begin position="403"/>
        <end position="456"/>
    </location>
</feature>
<dbReference type="AlphaFoldDB" id="A0AAN7HMA4"/>
<evidence type="ECO:0000259" key="3">
    <source>
        <dbReference type="PROSITE" id="PS50013"/>
    </source>
</evidence>
<organism evidence="4 5">
    <name type="scientific">Corynascus novoguineensis</name>
    <dbReference type="NCBI Taxonomy" id="1126955"/>
    <lineage>
        <taxon>Eukaryota</taxon>
        <taxon>Fungi</taxon>
        <taxon>Dikarya</taxon>
        <taxon>Ascomycota</taxon>
        <taxon>Pezizomycotina</taxon>
        <taxon>Sordariomycetes</taxon>
        <taxon>Sordariomycetidae</taxon>
        <taxon>Sordariales</taxon>
        <taxon>Chaetomiaceae</taxon>
        <taxon>Corynascus</taxon>
    </lineage>
</organism>
<evidence type="ECO:0000313" key="4">
    <source>
        <dbReference type="EMBL" id="KAK4250367.1"/>
    </source>
</evidence>
<dbReference type="InterPro" id="IPR000953">
    <property type="entry name" value="Chromo/chromo_shadow_dom"/>
</dbReference>
<dbReference type="GO" id="GO:0006338">
    <property type="term" value="P:chromatin remodeling"/>
    <property type="evidence" value="ECO:0007669"/>
    <property type="project" value="UniProtKB-ARBA"/>
</dbReference>
<dbReference type="InterPro" id="IPR016197">
    <property type="entry name" value="Chromo-like_dom_sf"/>
</dbReference>
<feature type="compositionally biased region" description="Polar residues" evidence="2">
    <location>
        <begin position="869"/>
        <end position="880"/>
    </location>
</feature>
<keyword evidence="5" id="KW-1185">Reference proteome</keyword>
<gene>
    <name evidence="4" type="ORF">C7999DRAFT_38673</name>
</gene>
<feature type="compositionally biased region" description="Low complexity" evidence="2">
    <location>
        <begin position="362"/>
        <end position="371"/>
    </location>
</feature>
<feature type="region of interest" description="Disordered" evidence="2">
    <location>
        <begin position="342"/>
        <end position="382"/>
    </location>
</feature>